<evidence type="ECO:0000256" key="6">
    <source>
        <dbReference type="PROSITE-ProRule" id="PRU10007"/>
    </source>
</evidence>
<dbReference type="PROSITE" id="PS00070">
    <property type="entry name" value="ALDEHYDE_DEHYDR_CYS"/>
    <property type="match status" value="1"/>
</dbReference>
<dbReference type="Gene3D" id="3.40.309.10">
    <property type="entry name" value="Aldehyde Dehydrogenase, Chain A, domain 2"/>
    <property type="match status" value="1"/>
</dbReference>
<evidence type="ECO:0000256" key="4">
    <source>
        <dbReference type="PIRNR" id="PIRNR036492"/>
    </source>
</evidence>
<dbReference type="GO" id="GO:0006081">
    <property type="term" value="P:aldehyde metabolic process"/>
    <property type="evidence" value="ECO:0007669"/>
    <property type="project" value="InterPro"/>
</dbReference>
<dbReference type="FunFam" id="3.40.309.10:FF:000003">
    <property type="entry name" value="Aldehyde dehydrogenase"/>
    <property type="match status" value="1"/>
</dbReference>
<dbReference type="SUPFAM" id="SSF53720">
    <property type="entry name" value="ALDH-like"/>
    <property type="match status" value="1"/>
</dbReference>
<dbReference type="GO" id="GO:0004029">
    <property type="term" value="F:aldehyde dehydrogenase (NAD+) activity"/>
    <property type="evidence" value="ECO:0007669"/>
    <property type="project" value="TreeGrafter"/>
</dbReference>
<feature type="domain" description="Aldehyde dehydrogenase" evidence="8">
    <location>
        <begin position="3"/>
        <end position="426"/>
    </location>
</feature>
<dbReference type="PIRSF" id="PIRSF036492">
    <property type="entry name" value="ALDH"/>
    <property type="match status" value="1"/>
</dbReference>
<organism evidence="9">
    <name type="scientific">Colaphellus bowringi</name>
    <dbReference type="NCBI Taxonomy" id="561076"/>
    <lineage>
        <taxon>Eukaryota</taxon>
        <taxon>Metazoa</taxon>
        <taxon>Ecdysozoa</taxon>
        <taxon>Arthropoda</taxon>
        <taxon>Hexapoda</taxon>
        <taxon>Insecta</taxon>
        <taxon>Pterygota</taxon>
        <taxon>Neoptera</taxon>
        <taxon>Endopterygota</taxon>
        <taxon>Coleoptera</taxon>
        <taxon>Polyphaga</taxon>
        <taxon>Cucujiformia</taxon>
        <taxon>Chrysomeloidea</taxon>
        <taxon>Chrysomelidae</taxon>
        <taxon>Chrysomelinae</taxon>
        <taxon>Chrysomelini</taxon>
        <taxon>Colaphellus</taxon>
    </lineage>
</organism>
<dbReference type="InterPro" id="IPR016163">
    <property type="entry name" value="Ald_DH_C"/>
</dbReference>
<dbReference type="EMBL" id="MZ086781">
    <property type="protein sequence ID" value="QYV43142.1"/>
    <property type="molecule type" value="mRNA"/>
</dbReference>
<dbReference type="InterPro" id="IPR016160">
    <property type="entry name" value="Ald_DH_CS_CYS"/>
</dbReference>
<dbReference type="GO" id="GO:0005737">
    <property type="term" value="C:cytoplasm"/>
    <property type="evidence" value="ECO:0007669"/>
    <property type="project" value="TreeGrafter"/>
</dbReference>
<evidence type="ECO:0000256" key="5">
    <source>
        <dbReference type="PIRSR" id="PIRSR036492-1"/>
    </source>
</evidence>
<dbReference type="FunFam" id="3.40.605.10:FF:000004">
    <property type="entry name" value="Aldehyde dehydrogenase"/>
    <property type="match status" value="1"/>
</dbReference>
<evidence type="ECO:0000256" key="2">
    <source>
        <dbReference type="ARBA" id="ARBA00023002"/>
    </source>
</evidence>
<feature type="active site" evidence="5">
    <location>
        <position position="244"/>
    </location>
</feature>
<evidence type="ECO:0000313" key="9">
    <source>
        <dbReference type="EMBL" id="QYV43142.1"/>
    </source>
</evidence>
<feature type="active site" evidence="5 6">
    <location>
        <position position="210"/>
    </location>
</feature>
<dbReference type="InterPro" id="IPR016162">
    <property type="entry name" value="Ald_DH_N"/>
</dbReference>
<keyword evidence="2 4" id="KW-0560">Oxidoreductase</keyword>
<evidence type="ECO:0000259" key="8">
    <source>
        <dbReference type="Pfam" id="PF00171"/>
    </source>
</evidence>
<comment type="similarity">
    <text evidence="1 4 7">Belongs to the aldehyde dehydrogenase family.</text>
</comment>
<evidence type="ECO:0000256" key="1">
    <source>
        <dbReference type="ARBA" id="ARBA00009986"/>
    </source>
</evidence>
<dbReference type="InterPro" id="IPR029510">
    <property type="entry name" value="Ald_DH_CS_GLU"/>
</dbReference>
<dbReference type="InterPro" id="IPR015590">
    <property type="entry name" value="Aldehyde_DH_dom"/>
</dbReference>
<sequence>MTNISEVVASARDAFNSGVTKSYEFRLGQIKALLKLVEENDKLLAETIMKDVRKPKFEAVIFEVNYVKNDLRNVIFNLKDWMEPEKPDKSLTFAMDTVLIQPEPYGVALIIGAWNYPIQLCLAPFLGAIAAGNTVILKPSEIAPHTANLLAELIPKYLDPKCYQVVKGGIPETTKLLEERFDYIFYTGSCAVGKIIHQAASKNLTPITLELGGKSPVYIDSTADLDLTAARIMFGRLANAGQSCIAPDYVLCTKEIEAKFIEACKRCIKKWYGDNIKANVDYGRIVNRHHFQRIVKLLEGAKIAVGGSHDINDLYIEPTILRDVKPSDPVMQQEIFGPILPILNVSNAAEAITFINEREKPLALYLFSTNKKIQDLFLKNTSSGNLLVNDTMIHFSCDTIPFGGVGNSGMGGYHGKFSFDAFSHMKGTLIKKLDKLGEYANAARYPPFSEGKMSFIVNATKKRPPIPGMKYVSRIFIFGLGVATTLVGKCLMKFLENRKDN</sequence>
<dbReference type="PANTHER" id="PTHR43570">
    <property type="entry name" value="ALDEHYDE DEHYDROGENASE"/>
    <property type="match status" value="1"/>
</dbReference>
<dbReference type="PROSITE" id="PS00687">
    <property type="entry name" value="ALDEHYDE_DEHYDR_GLU"/>
    <property type="match status" value="1"/>
</dbReference>
<dbReference type="InterPro" id="IPR016161">
    <property type="entry name" value="Ald_DH/histidinol_DH"/>
</dbReference>
<reference evidence="9" key="1">
    <citation type="submission" date="2021-04" db="EMBL/GenBank/DDBJ databases">
        <authorList>
            <person name="Li J."/>
            <person name="Liu W."/>
            <person name="Wang X."/>
        </authorList>
    </citation>
    <scope>NUCLEOTIDE SEQUENCE</scope>
    <source>
        <tissue evidence="9">Head</tissue>
    </source>
</reference>
<dbReference type="PANTHER" id="PTHR43570:SF16">
    <property type="entry name" value="ALDEHYDE DEHYDROGENASE TYPE III, ISOFORM Q"/>
    <property type="match status" value="1"/>
</dbReference>
<keyword evidence="3" id="KW-0520">NAD</keyword>
<dbReference type="Gene3D" id="3.40.605.10">
    <property type="entry name" value="Aldehyde Dehydrogenase, Chain A, domain 1"/>
    <property type="match status" value="1"/>
</dbReference>
<evidence type="ECO:0000256" key="3">
    <source>
        <dbReference type="ARBA" id="ARBA00023027"/>
    </source>
</evidence>
<protein>
    <recommendedName>
        <fullName evidence="4">Aldehyde dehydrogenase</fullName>
    </recommendedName>
</protein>
<gene>
    <name evidence="9" type="primary">FALDH2</name>
</gene>
<evidence type="ECO:0000256" key="7">
    <source>
        <dbReference type="RuleBase" id="RU003345"/>
    </source>
</evidence>
<accession>A0A8G0QFW7</accession>
<dbReference type="InterPro" id="IPR012394">
    <property type="entry name" value="Aldehyde_DH_NAD(P)"/>
</dbReference>
<dbReference type="AlphaFoldDB" id="A0A8G0QFW7"/>
<dbReference type="Pfam" id="PF00171">
    <property type="entry name" value="Aldedh"/>
    <property type="match status" value="1"/>
</dbReference>
<name>A0A8G0QFW7_9CUCU</name>
<proteinExistence type="evidence at transcript level"/>